<organism evidence="1 2">
    <name type="scientific">Diaporthe eres</name>
    <name type="common">Phomopsis oblonga</name>
    <dbReference type="NCBI Taxonomy" id="83184"/>
    <lineage>
        <taxon>Eukaryota</taxon>
        <taxon>Fungi</taxon>
        <taxon>Dikarya</taxon>
        <taxon>Ascomycota</taxon>
        <taxon>Pezizomycotina</taxon>
        <taxon>Sordariomycetes</taxon>
        <taxon>Sordariomycetidae</taxon>
        <taxon>Diaporthales</taxon>
        <taxon>Diaporthaceae</taxon>
        <taxon>Diaporthe</taxon>
        <taxon>Diaporthe eres species complex</taxon>
    </lineage>
</organism>
<name>A0ABR1NRP2_DIAER</name>
<gene>
    <name evidence="1" type="ORF">SLS63_012298</name>
</gene>
<evidence type="ECO:0000313" key="2">
    <source>
        <dbReference type="Proteomes" id="UP001430848"/>
    </source>
</evidence>
<evidence type="ECO:0000313" key="1">
    <source>
        <dbReference type="EMBL" id="KAK7712804.1"/>
    </source>
</evidence>
<protein>
    <submittedName>
        <fullName evidence="1">Uncharacterized protein</fullName>
    </submittedName>
</protein>
<reference evidence="1 2" key="1">
    <citation type="submission" date="2024-02" db="EMBL/GenBank/DDBJ databases">
        <title>De novo assembly and annotation of 12 fungi associated with fruit tree decline syndrome in Ontario, Canada.</title>
        <authorList>
            <person name="Sulman M."/>
            <person name="Ellouze W."/>
            <person name="Ilyukhin E."/>
        </authorList>
    </citation>
    <scope>NUCLEOTIDE SEQUENCE [LARGE SCALE GENOMIC DNA]</scope>
    <source>
        <strain evidence="1 2">M169</strain>
    </source>
</reference>
<proteinExistence type="predicted"/>
<dbReference type="EMBL" id="JAKNSF020000133">
    <property type="protein sequence ID" value="KAK7712804.1"/>
    <property type="molecule type" value="Genomic_DNA"/>
</dbReference>
<sequence length="240" mass="27024">MSTSNSSTGSKAAQPSNPATYTFDFCDNTEVKGTKKVVVHGQMRGLSPYKRAKLLSSEARVCIAYRDGKQLIVLEENVNSDILYHYCPQLRDFYSCCKEAGPTIILPNTEKFSLVSALGVSWVFGSFIHEVSEGTRSFYEDYVPSHSNPKQLFHAAAAFRAFDLHRFARDLVARDIGAIVRSLKRTAWNIKTPKAVGKWIRSLKKDPLICHADQALLVQAYKIYARRIEGYYGKKVDKTE</sequence>
<accession>A0ABR1NRP2</accession>
<dbReference type="Proteomes" id="UP001430848">
    <property type="component" value="Unassembled WGS sequence"/>
</dbReference>
<keyword evidence="2" id="KW-1185">Reference proteome</keyword>
<comment type="caution">
    <text evidence="1">The sequence shown here is derived from an EMBL/GenBank/DDBJ whole genome shotgun (WGS) entry which is preliminary data.</text>
</comment>